<dbReference type="PANTHER" id="PTHR45740">
    <property type="entry name" value="POLY [ADP-RIBOSE] POLYMERASE"/>
    <property type="match status" value="1"/>
</dbReference>
<feature type="domain" description="PARP catalytic" evidence="2">
    <location>
        <begin position="1"/>
        <end position="187"/>
    </location>
</feature>
<sequence length="187" mass="21473">MASNWSGGDYSPCKLITLDRDSSEFRTVQSIFSLSSRGLSINRIDRVENPFLLGQFLMKKDKMNRQNISVSEESLFHGTMKSNVDGICRFNFDWRRNGQSRGHKFGQGVSFTPEVSYAKHYTSGHNIFFLVKVLVGRSTFGNTFTTIPPTSYDTTRNTKNTVFVKYEDDDFYPQYVIHCPPLFSFLL</sequence>
<dbReference type="InterPro" id="IPR012317">
    <property type="entry name" value="Poly(ADP-ribose)pol_cat_dom"/>
</dbReference>
<dbReference type="GO" id="GO:1990404">
    <property type="term" value="F:NAD+-protein mono-ADP-ribosyltransferase activity"/>
    <property type="evidence" value="ECO:0007669"/>
    <property type="project" value="TreeGrafter"/>
</dbReference>
<dbReference type="GO" id="GO:0003950">
    <property type="term" value="F:NAD+ poly-ADP-ribosyltransferase activity"/>
    <property type="evidence" value="ECO:0007669"/>
    <property type="project" value="UniProtKB-UniRule"/>
</dbReference>
<dbReference type="PANTHER" id="PTHR45740:SF2">
    <property type="entry name" value="POLY [ADP-RIBOSE] POLYMERASE"/>
    <property type="match status" value="1"/>
</dbReference>
<dbReference type="PROSITE" id="PS51059">
    <property type="entry name" value="PARP_CATALYTIC"/>
    <property type="match status" value="1"/>
</dbReference>
<dbReference type="Pfam" id="PF00644">
    <property type="entry name" value="PARP"/>
    <property type="match status" value="1"/>
</dbReference>
<organism evidence="3 4">
    <name type="scientific">Asbolus verrucosus</name>
    <name type="common">Desert ironclad beetle</name>
    <dbReference type="NCBI Taxonomy" id="1661398"/>
    <lineage>
        <taxon>Eukaryota</taxon>
        <taxon>Metazoa</taxon>
        <taxon>Ecdysozoa</taxon>
        <taxon>Arthropoda</taxon>
        <taxon>Hexapoda</taxon>
        <taxon>Insecta</taxon>
        <taxon>Pterygota</taxon>
        <taxon>Neoptera</taxon>
        <taxon>Endopterygota</taxon>
        <taxon>Coleoptera</taxon>
        <taxon>Polyphaga</taxon>
        <taxon>Cucujiformia</taxon>
        <taxon>Tenebrionidae</taxon>
        <taxon>Pimeliinae</taxon>
        <taxon>Asbolus</taxon>
    </lineage>
</organism>
<dbReference type="Gene3D" id="3.90.228.10">
    <property type="match status" value="1"/>
</dbReference>
<keyword evidence="1" id="KW-0520">NAD</keyword>
<protein>
    <recommendedName>
        <fullName evidence="1">Poly [ADP-ribose] polymerase</fullName>
        <shortName evidence="1">PARP</shortName>
        <ecNumber evidence="1">2.4.2.-</ecNumber>
    </recommendedName>
</protein>
<keyword evidence="1" id="KW-0808">Transferase</keyword>
<evidence type="ECO:0000313" key="4">
    <source>
        <dbReference type="Proteomes" id="UP000292052"/>
    </source>
</evidence>
<reference evidence="3 4" key="1">
    <citation type="submission" date="2017-03" db="EMBL/GenBank/DDBJ databases">
        <title>Genome of the blue death feigning beetle - Asbolus verrucosus.</title>
        <authorList>
            <person name="Rider S.D."/>
        </authorList>
    </citation>
    <scope>NUCLEOTIDE SEQUENCE [LARGE SCALE GENOMIC DNA]</scope>
    <source>
        <strain evidence="3">Butters</strain>
        <tissue evidence="3">Head and leg muscle</tissue>
    </source>
</reference>
<keyword evidence="4" id="KW-1185">Reference proteome</keyword>
<comment type="caution">
    <text evidence="3">The sequence shown here is derived from an EMBL/GenBank/DDBJ whole genome shotgun (WGS) entry which is preliminary data.</text>
</comment>
<dbReference type="EMBL" id="QDEB01050768">
    <property type="protein sequence ID" value="RZC37644.1"/>
    <property type="molecule type" value="Genomic_DNA"/>
</dbReference>
<accession>A0A482VXZ9</accession>
<dbReference type="EC" id="2.4.2.-" evidence="1"/>
<evidence type="ECO:0000313" key="3">
    <source>
        <dbReference type="EMBL" id="RZC37644.1"/>
    </source>
</evidence>
<dbReference type="InterPro" id="IPR051712">
    <property type="entry name" value="ARTD-AVP"/>
</dbReference>
<evidence type="ECO:0000256" key="1">
    <source>
        <dbReference type="RuleBase" id="RU362114"/>
    </source>
</evidence>
<proteinExistence type="predicted"/>
<gene>
    <name evidence="3" type="ORF">BDFB_009729</name>
</gene>
<evidence type="ECO:0000259" key="2">
    <source>
        <dbReference type="PROSITE" id="PS51059"/>
    </source>
</evidence>
<dbReference type="SUPFAM" id="SSF56399">
    <property type="entry name" value="ADP-ribosylation"/>
    <property type="match status" value="1"/>
</dbReference>
<dbReference type="Proteomes" id="UP000292052">
    <property type="component" value="Unassembled WGS sequence"/>
</dbReference>
<dbReference type="AlphaFoldDB" id="A0A482VXZ9"/>
<name>A0A482VXZ9_ASBVE</name>
<dbReference type="GO" id="GO:0005634">
    <property type="term" value="C:nucleus"/>
    <property type="evidence" value="ECO:0007669"/>
    <property type="project" value="TreeGrafter"/>
</dbReference>
<keyword evidence="1" id="KW-0328">Glycosyltransferase</keyword>
<dbReference type="OrthoDB" id="6133115at2759"/>